<dbReference type="AlphaFoldDB" id="A0A7G2CIZ8"/>
<dbReference type="EMBL" id="LR877157">
    <property type="protein sequence ID" value="CAD2219355.1"/>
    <property type="molecule type" value="Genomic_DNA"/>
</dbReference>
<accession>A0A7G2CIZ8</accession>
<protein>
    <submittedName>
        <fullName evidence="1">Uncharacterized protein</fullName>
    </submittedName>
</protein>
<dbReference type="VEuPathDB" id="TriTrypDB:ADEAN_000686000"/>
<reference evidence="1 2" key="1">
    <citation type="submission" date="2020-08" db="EMBL/GenBank/DDBJ databases">
        <authorList>
            <person name="Newling K."/>
            <person name="Davey J."/>
            <person name="Forrester S."/>
        </authorList>
    </citation>
    <scope>NUCLEOTIDE SEQUENCE [LARGE SCALE GENOMIC DNA]</scope>
    <source>
        <strain evidence="2">Crithidia deanei Carvalho (ATCC PRA-265)</strain>
    </source>
</reference>
<dbReference type="Proteomes" id="UP000515908">
    <property type="component" value="Chromosome 13"/>
</dbReference>
<organism evidence="1 2">
    <name type="scientific">Angomonas deanei</name>
    <dbReference type="NCBI Taxonomy" id="59799"/>
    <lineage>
        <taxon>Eukaryota</taxon>
        <taxon>Discoba</taxon>
        <taxon>Euglenozoa</taxon>
        <taxon>Kinetoplastea</taxon>
        <taxon>Metakinetoplastina</taxon>
        <taxon>Trypanosomatida</taxon>
        <taxon>Trypanosomatidae</taxon>
        <taxon>Strigomonadinae</taxon>
        <taxon>Angomonas</taxon>
    </lineage>
</organism>
<evidence type="ECO:0000313" key="2">
    <source>
        <dbReference type="Proteomes" id="UP000515908"/>
    </source>
</evidence>
<proteinExistence type="predicted"/>
<keyword evidence="2" id="KW-1185">Reference proteome</keyword>
<evidence type="ECO:0000313" key="1">
    <source>
        <dbReference type="EMBL" id="CAD2219355.1"/>
    </source>
</evidence>
<name>A0A7G2CIZ8_9TRYP</name>
<gene>
    <name evidence="1" type="ORF">ADEAN_000686000</name>
</gene>
<sequence>MRALLQKEWSRGELRFWTASLLENGPSPPQQEWSRILNRHDTSTGRVLACPSLEQLPAFQASVAHIGVHLLQHKRTEEVYQLVSAFVCANIPLFESSNVKSVLESFFQKLFPAEEEQIKLLKMVLLACEGNTRVRLIASLFFEDVKGETADTPLLSGLPSITQEKTVAGSVGLRLSDEGLSLLQRIFHSLCLSPGELASAPLLLGDILSLTPAPHPLRAALLESFWRSVWTRVGITEERNGAAPISYSGWLEFLSHLPPHCAEDRHLTLCLYQSMAILSQMKTTAGNEGDGPSGLVDPSVETTVDREWIIQTAAAIVANFTALPPTAISPPMLLNWLVASGQFDVGQAVRYLLAQLQRAKEGGDQAKEVSFVYLAIPIDKIGNTSHLLRLLAALRYLERHETQHSTPHGMEHITYERIRTYVLHMWYVRALSCVFTFLQVNPVALSLSATTQSTLPSERRIPVECLAYFVLQECPLRSPYVSYTHPSHGTTDHTLDHLKKVFTVRHEASPGATPLPTGQGELDLTEASVSSHLYRDVASFTHSSLGSASPVLLHEGLLQDYVAMVAAKLQESHLSARETALETVLEGFLQTVKQQDTMRNRNAAQGDLPDTRLTISTPEFSALCNTMESLLHKS</sequence>